<evidence type="ECO:0000313" key="2">
    <source>
        <dbReference type="Proteomes" id="UP000297986"/>
    </source>
</evidence>
<accession>A0A4Z1DUF1</accession>
<keyword evidence="2" id="KW-1185">Reference proteome</keyword>
<organism evidence="1 2">
    <name type="scientific">Streptococcus rubneri</name>
    <dbReference type="NCBI Taxonomy" id="1234680"/>
    <lineage>
        <taxon>Bacteria</taxon>
        <taxon>Bacillati</taxon>
        <taxon>Bacillota</taxon>
        <taxon>Bacilli</taxon>
        <taxon>Lactobacillales</taxon>
        <taxon>Streptococcaceae</taxon>
        <taxon>Streptococcus</taxon>
    </lineage>
</organism>
<dbReference type="RefSeq" id="WP_135782522.1">
    <property type="nucleotide sequence ID" value="NZ_MRXY01000007.1"/>
</dbReference>
<name>A0A4Z1DUF1_9STRE</name>
<comment type="caution">
    <text evidence="1">The sequence shown here is derived from an EMBL/GenBank/DDBJ whole genome shotgun (WGS) entry which is preliminary data.</text>
</comment>
<gene>
    <name evidence="1" type="ORF">E5S68_04485</name>
</gene>
<dbReference type="EMBL" id="SRRP01000001">
    <property type="protein sequence ID" value="TGN92201.1"/>
    <property type="molecule type" value="Genomic_DNA"/>
</dbReference>
<evidence type="ECO:0000313" key="1">
    <source>
        <dbReference type="EMBL" id="TGN92201.1"/>
    </source>
</evidence>
<protein>
    <submittedName>
        <fullName evidence="1">Uncharacterized protein</fullName>
    </submittedName>
</protein>
<dbReference type="AlphaFoldDB" id="A0A4Z1DUF1"/>
<dbReference type="Proteomes" id="UP000297986">
    <property type="component" value="Unassembled WGS sequence"/>
</dbReference>
<sequence length="93" mass="10975">MKYGQQVLNMLKRGVDGDVDDYYDFFLELTAKLGEDEAFADGLIAENEPLFDLINDEPMYFFYVEEDTENRELCRKFLEPYYNKAKQLVKHSA</sequence>
<reference evidence="1 2" key="1">
    <citation type="submission" date="2019-04" db="EMBL/GenBank/DDBJ databases">
        <title>Genome sequencing of Streptococcus rubneri DSM 26920(T).</title>
        <authorList>
            <person name="Kook J.-K."/>
            <person name="Park S.-N."/>
            <person name="Lim Y.K."/>
        </authorList>
    </citation>
    <scope>NUCLEOTIDE SEQUENCE [LARGE SCALE GENOMIC DNA]</scope>
    <source>
        <strain evidence="1 2">DSM 26920</strain>
    </source>
</reference>
<proteinExistence type="predicted"/>